<keyword evidence="6 11" id="KW-0418">Kinase</keyword>
<dbReference type="EC" id="2.7.13.3" evidence="3"/>
<gene>
    <name evidence="11" type="ORF">ACEZDJ_22180</name>
</gene>
<dbReference type="SMART" id="SM00387">
    <property type="entry name" value="HATPase_c"/>
    <property type="match status" value="1"/>
</dbReference>
<comment type="caution">
    <text evidence="11">The sequence shown here is derived from an EMBL/GenBank/DDBJ whole genome shotgun (WGS) entry which is preliminary data.</text>
</comment>
<evidence type="ECO:0000313" key="11">
    <source>
        <dbReference type="EMBL" id="MFC1404005.1"/>
    </source>
</evidence>
<feature type="region of interest" description="Disordered" evidence="9">
    <location>
        <begin position="381"/>
        <end position="447"/>
    </location>
</feature>
<keyword evidence="4" id="KW-0597">Phosphoprotein</keyword>
<evidence type="ECO:0000256" key="6">
    <source>
        <dbReference type="ARBA" id="ARBA00022777"/>
    </source>
</evidence>
<keyword evidence="12" id="KW-1185">Reference proteome</keyword>
<dbReference type="CDD" id="cd00082">
    <property type="entry name" value="HisKA"/>
    <property type="match status" value="1"/>
</dbReference>
<dbReference type="SUPFAM" id="SSF47384">
    <property type="entry name" value="Homodimeric domain of signal transducing histidine kinase"/>
    <property type="match status" value="1"/>
</dbReference>
<dbReference type="Gene3D" id="3.30.565.10">
    <property type="entry name" value="Histidine kinase-like ATPase, C-terminal domain"/>
    <property type="match status" value="1"/>
</dbReference>
<dbReference type="Gene3D" id="1.10.287.130">
    <property type="match status" value="1"/>
</dbReference>
<dbReference type="InterPro" id="IPR036890">
    <property type="entry name" value="HATPase_C_sf"/>
</dbReference>
<feature type="compositionally biased region" description="Low complexity" evidence="9">
    <location>
        <begin position="381"/>
        <end position="401"/>
    </location>
</feature>
<keyword evidence="7" id="KW-0902">Two-component regulatory system</keyword>
<evidence type="ECO:0000256" key="1">
    <source>
        <dbReference type="ARBA" id="ARBA00000085"/>
    </source>
</evidence>
<evidence type="ECO:0000256" key="2">
    <source>
        <dbReference type="ARBA" id="ARBA00004236"/>
    </source>
</evidence>
<evidence type="ECO:0000259" key="10">
    <source>
        <dbReference type="PROSITE" id="PS50109"/>
    </source>
</evidence>
<accession>A0ABV6URC7</accession>
<dbReference type="PRINTS" id="PR00344">
    <property type="entry name" value="BCTRLSENSOR"/>
</dbReference>
<sequence>MDVTVAEAAASALAGLGVGLTAALSFRWSEKDRKKSAKRVEQQPEPELPPGVDTVLSVLRSCAVVLDDSDQVIKASSAAYALGLVRGGAIAVNEMLAMARLTRRDGEIRQADLDIPRGGGKQTGDALAVSVRVAPLGSRLVLVLVEDLTEARRIEAVRRDFVANVSHELKTPVGALSLLSEAVQDASDDPEAVRRFAGRMLIEATRLTSLVQEIIELSRVQDDDRLVDAEPVAVDELVAEAMDRCRHQAAAKQITMAAGGIAGLYLHGNRGQLAAALGNLVENAVNYSPVRTRVAIAARKVPGSRVDTVEISVTDQGTGISEKDRERIFERFYRVDPARSRATGGTGLGLSIVKHVAASHGGTVSVWSVEGQGSTFTLRLPTTTPAGTATTAGTDAAATAETDIESDIESDSEIGIDSDVDGRTEAEPEPVTEHPLPVHHPAPEVQS</sequence>
<dbReference type="PROSITE" id="PS50109">
    <property type="entry name" value="HIS_KIN"/>
    <property type="match status" value="1"/>
</dbReference>
<evidence type="ECO:0000256" key="5">
    <source>
        <dbReference type="ARBA" id="ARBA00022679"/>
    </source>
</evidence>
<dbReference type="InterPro" id="IPR003661">
    <property type="entry name" value="HisK_dim/P_dom"/>
</dbReference>
<evidence type="ECO:0000256" key="9">
    <source>
        <dbReference type="SAM" id="MobiDB-lite"/>
    </source>
</evidence>
<organism evidence="11 12">
    <name type="scientific">Streptacidiphilus cavernicola</name>
    <dbReference type="NCBI Taxonomy" id="3342716"/>
    <lineage>
        <taxon>Bacteria</taxon>
        <taxon>Bacillati</taxon>
        <taxon>Actinomycetota</taxon>
        <taxon>Actinomycetes</taxon>
        <taxon>Kitasatosporales</taxon>
        <taxon>Streptomycetaceae</taxon>
        <taxon>Streptacidiphilus</taxon>
    </lineage>
</organism>
<dbReference type="EMBL" id="JBHEZZ010000012">
    <property type="protein sequence ID" value="MFC1404005.1"/>
    <property type="molecule type" value="Genomic_DNA"/>
</dbReference>
<evidence type="ECO:0000313" key="12">
    <source>
        <dbReference type="Proteomes" id="UP001592528"/>
    </source>
</evidence>
<dbReference type="Proteomes" id="UP001592528">
    <property type="component" value="Unassembled WGS sequence"/>
</dbReference>
<evidence type="ECO:0000256" key="4">
    <source>
        <dbReference type="ARBA" id="ARBA00022553"/>
    </source>
</evidence>
<dbReference type="CDD" id="cd00075">
    <property type="entry name" value="HATPase"/>
    <property type="match status" value="1"/>
</dbReference>
<dbReference type="GO" id="GO:0016301">
    <property type="term" value="F:kinase activity"/>
    <property type="evidence" value="ECO:0007669"/>
    <property type="project" value="UniProtKB-KW"/>
</dbReference>
<feature type="compositionally biased region" description="Acidic residues" evidence="9">
    <location>
        <begin position="402"/>
        <end position="419"/>
    </location>
</feature>
<dbReference type="InterPro" id="IPR050351">
    <property type="entry name" value="BphY/WalK/GraS-like"/>
</dbReference>
<reference evidence="11 12" key="1">
    <citation type="submission" date="2024-09" db="EMBL/GenBank/DDBJ databases">
        <authorList>
            <person name="Lee S.D."/>
        </authorList>
    </citation>
    <scope>NUCLEOTIDE SEQUENCE [LARGE SCALE GENOMIC DNA]</scope>
    <source>
        <strain evidence="11 12">N1-5</strain>
    </source>
</reference>
<dbReference type="InterPro" id="IPR003594">
    <property type="entry name" value="HATPase_dom"/>
</dbReference>
<dbReference type="PANTHER" id="PTHR45453">
    <property type="entry name" value="PHOSPHATE REGULON SENSOR PROTEIN PHOR"/>
    <property type="match status" value="1"/>
</dbReference>
<dbReference type="InterPro" id="IPR004358">
    <property type="entry name" value="Sig_transdc_His_kin-like_C"/>
</dbReference>
<dbReference type="SUPFAM" id="SSF55874">
    <property type="entry name" value="ATPase domain of HSP90 chaperone/DNA topoisomerase II/histidine kinase"/>
    <property type="match status" value="1"/>
</dbReference>
<dbReference type="PANTHER" id="PTHR45453:SF1">
    <property type="entry name" value="PHOSPHATE REGULON SENSOR PROTEIN PHOR"/>
    <property type="match status" value="1"/>
</dbReference>
<dbReference type="InterPro" id="IPR005467">
    <property type="entry name" value="His_kinase_dom"/>
</dbReference>
<dbReference type="Pfam" id="PF02518">
    <property type="entry name" value="HATPase_c"/>
    <property type="match status" value="1"/>
</dbReference>
<dbReference type="SMART" id="SM00388">
    <property type="entry name" value="HisKA"/>
    <property type="match status" value="1"/>
</dbReference>
<dbReference type="InterPro" id="IPR036097">
    <property type="entry name" value="HisK_dim/P_sf"/>
</dbReference>
<feature type="domain" description="Histidine kinase" evidence="10">
    <location>
        <begin position="164"/>
        <end position="384"/>
    </location>
</feature>
<proteinExistence type="predicted"/>
<dbReference type="RefSeq" id="WP_051725452.1">
    <property type="nucleotide sequence ID" value="NZ_JBHEZZ010000012.1"/>
</dbReference>
<keyword evidence="5" id="KW-0808">Transferase</keyword>
<comment type="catalytic activity">
    <reaction evidence="1">
        <text>ATP + protein L-histidine = ADP + protein N-phospho-L-histidine.</text>
        <dbReference type="EC" id="2.7.13.3"/>
    </reaction>
</comment>
<comment type="subcellular location">
    <subcellularLocation>
        <location evidence="2">Cell membrane</location>
    </subcellularLocation>
</comment>
<name>A0ABV6URC7_9ACTN</name>
<protein>
    <recommendedName>
        <fullName evidence="8">Sensor-like histidine kinase SenX3</fullName>
        <ecNumber evidence="3">2.7.13.3</ecNumber>
    </recommendedName>
</protein>
<evidence type="ECO:0000256" key="3">
    <source>
        <dbReference type="ARBA" id="ARBA00012438"/>
    </source>
</evidence>
<evidence type="ECO:0000256" key="7">
    <source>
        <dbReference type="ARBA" id="ARBA00023012"/>
    </source>
</evidence>
<evidence type="ECO:0000256" key="8">
    <source>
        <dbReference type="ARBA" id="ARBA00039401"/>
    </source>
</evidence>
<dbReference type="Pfam" id="PF00512">
    <property type="entry name" value="HisKA"/>
    <property type="match status" value="1"/>
</dbReference>